<keyword evidence="11" id="KW-1185">Reference proteome</keyword>
<evidence type="ECO:0000256" key="4">
    <source>
        <dbReference type="ARBA" id="ARBA00022475"/>
    </source>
</evidence>
<evidence type="ECO:0000256" key="5">
    <source>
        <dbReference type="ARBA" id="ARBA00022692"/>
    </source>
</evidence>
<dbReference type="InterPro" id="IPR011701">
    <property type="entry name" value="MFS"/>
</dbReference>
<dbReference type="RefSeq" id="WP_274924728.1">
    <property type="nucleotide sequence ID" value="NZ_JAKELO010000002.1"/>
</dbReference>
<feature type="transmembrane region" description="Helical" evidence="8">
    <location>
        <begin position="108"/>
        <end position="130"/>
    </location>
</feature>
<evidence type="ECO:0000256" key="2">
    <source>
        <dbReference type="ARBA" id="ARBA00008537"/>
    </source>
</evidence>
<feature type="transmembrane region" description="Helical" evidence="8">
    <location>
        <begin position="199"/>
        <end position="218"/>
    </location>
</feature>
<feature type="transmembrane region" description="Helical" evidence="8">
    <location>
        <begin position="298"/>
        <end position="321"/>
    </location>
</feature>
<sequence length="489" mass="51989">MEIPPVIKNQKMLLFAISIASFMSALDSSIVNIALPTISTSFDVSTGLVSWVSTMYLLVLTSCLMIFGKLSDRIGFRQIFLAGFLVFAAGSLFCALSPSFLILVGSRAVQAVGGAMLGAISMAMVSVFLPPGDRAKAIGFVVTMSSLGVAAGPFLGGILTEMLSWHWIFLINVPVGILACILGAAVIPSLPAREKTESFDSLGALYLFAMLGAFIYALNMGISLGFTSAPIIAAFVICIAGAVLFVRQERSAPDPLLDLQLYRKRDFLFANVGAMLMMFAYCGSNFLLPFFLEYVQGMSTMVAGLYLTVPSVTLMLGGTMSGSLYHRFGPRKLCVGASAIYLLSFLLLSTFGVATSTLLIITTLALLGFGLGLYYSPNTSEIMCLAPREKQGMVSSLATTERNAGATVGIVIFELAFIQSLITISSMKGLTEGSLATQPQLVEALLASAFDIAFFVGAIVAFVVIILSFFTHDPENVEECDGEEAGMMA</sequence>
<keyword evidence="6 8" id="KW-1133">Transmembrane helix</keyword>
<evidence type="ECO:0000313" key="11">
    <source>
        <dbReference type="Proteomes" id="UP001143747"/>
    </source>
</evidence>
<feature type="transmembrane region" description="Helical" evidence="8">
    <location>
        <begin position="12"/>
        <end position="35"/>
    </location>
</feature>
<dbReference type="Gene3D" id="1.20.1250.20">
    <property type="entry name" value="MFS general substrate transporter like domains"/>
    <property type="match status" value="1"/>
</dbReference>
<dbReference type="PRINTS" id="PR01036">
    <property type="entry name" value="TCRTETB"/>
</dbReference>
<feature type="transmembrane region" description="Helical" evidence="8">
    <location>
        <begin position="403"/>
        <end position="424"/>
    </location>
</feature>
<name>A0A9Q4KTR4_9EURY</name>
<comment type="subcellular location">
    <subcellularLocation>
        <location evidence="1">Cell membrane</location>
        <topology evidence="1">Multi-pass membrane protein</topology>
    </subcellularLocation>
</comment>
<evidence type="ECO:0000256" key="3">
    <source>
        <dbReference type="ARBA" id="ARBA00022448"/>
    </source>
</evidence>
<dbReference type="GO" id="GO:0005886">
    <property type="term" value="C:plasma membrane"/>
    <property type="evidence" value="ECO:0007669"/>
    <property type="project" value="UniProtKB-SubCell"/>
</dbReference>
<evidence type="ECO:0000256" key="1">
    <source>
        <dbReference type="ARBA" id="ARBA00004651"/>
    </source>
</evidence>
<dbReference type="InterPro" id="IPR020846">
    <property type="entry name" value="MFS_dom"/>
</dbReference>
<organism evidence="10 11">
    <name type="scientific">Methanogenium marinum</name>
    <dbReference type="NCBI Taxonomy" id="348610"/>
    <lineage>
        <taxon>Archaea</taxon>
        <taxon>Methanobacteriati</taxon>
        <taxon>Methanobacteriota</taxon>
        <taxon>Stenosarchaea group</taxon>
        <taxon>Methanomicrobia</taxon>
        <taxon>Methanomicrobiales</taxon>
        <taxon>Methanomicrobiaceae</taxon>
        <taxon>Methanogenium</taxon>
    </lineage>
</organism>
<gene>
    <name evidence="10" type="ORF">L0665_05660</name>
</gene>
<feature type="domain" description="Major facilitator superfamily (MFS) profile" evidence="9">
    <location>
        <begin position="13"/>
        <end position="476"/>
    </location>
</feature>
<evidence type="ECO:0000313" key="10">
    <source>
        <dbReference type="EMBL" id="MDE4908093.1"/>
    </source>
</evidence>
<keyword evidence="7 8" id="KW-0472">Membrane</keyword>
<dbReference type="GO" id="GO:0022857">
    <property type="term" value="F:transmembrane transporter activity"/>
    <property type="evidence" value="ECO:0007669"/>
    <property type="project" value="InterPro"/>
</dbReference>
<feature type="transmembrane region" description="Helical" evidence="8">
    <location>
        <begin position="357"/>
        <end position="375"/>
    </location>
</feature>
<dbReference type="SUPFAM" id="SSF103473">
    <property type="entry name" value="MFS general substrate transporter"/>
    <property type="match status" value="1"/>
</dbReference>
<dbReference type="InterPro" id="IPR004638">
    <property type="entry name" value="EmrB-like"/>
</dbReference>
<comment type="similarity">
    <text evidence="2">Belongs to the major facilitator superfamily. EmrB family.</text>
</comment>
<feature type="transmembrane region" description="Helical" evidence="8">
    <location>
        <begin position="267"/>
        <end position="292"/>
    </location>
</feature>
<accession>A0A9Q4KTR4</accession>
<dbReference type="PROSITE" id="PS50850">
    <property type="entry name" value="MFS"/>
    <property type="match status" value="1"/>
</dbReference>
<dbReference type="PANTHER" id="PTHR42718:SF9">
    <property type="entry name" value="MAJOR FACILITATOR SUPERFAMILY MULTIDRUG TRANSPORTER MFSC"/>
    <property type="match status" value="1"/>
</dbReference>
<proteinExistence type="inferred from homology"/>
<reference evidence="10" key="1">
    <citation type="submission" date="2022-01" db="EMBL/GenBank/DDBJ databases">
        <title>Draft genome of Methanogenium marinum DSM 15558.</title>
        <authorList>
            <person name="Chen S.-C."/>
            <person name="You Y.-T."/>
        </authorList>
    </citation>
    <scope>NUCLEOTIDE SEQUENCE</scope>
    <source>
        <strain evidence="10">DSM 15558</strain>
    </source>
</reference>
<protein>
    <submittedName>
        <fullName evidence="10">MFS transporter</fullName>
    </submittedName>
</protein>
<keyword evidence="4" id="KW-1003">Cell membrane</keyword>
<dbReference type="NCBIfam" id="TIGR00711">
    <property type="entry name" value="efflux_EmrB"/>
    <property type="match status" value="1"/>
</dbReference>
<dbReference type="InterPro" id="IPR036259">
    <property type="entry name" value="MFS_trans_sf"/>
</dbReference>
<feature type="transmembrane region" description="Helical" evidence="8">
    <location>
        <begin position="444"/>
        <end position="470"/>
    </location>
</feature>
<evidence type="ECO:0000256" key="8">
    <source>
        <dbReference type="SAM" id="Phobius"/>
    </source>
</evidence>
<evidence type="ECO:0000256" key="7">
    <source>
        <dbReference type="ARBA" id="ARBA00023136"/>
    </source>
</evidence>
<feature type="transmembrane region" description="Helical" evidence="8">
    <location>
        <begin position="333"/>
        <end position="351"/>
    </location>
</feature>
<dbReference type="Pfam" id="PF07690">
    <property type="entry name" value="MFS_1"/>
    <property type="match status" value="1"/>
</dbReference>
<evidence type="ECO:0000256" key="6">
    <source>
        <dbReference type="ARBA" id="ARBA00022989"/>
    </source>
</evidence>
<evidence type="ECO:0000259" key="9">
    <source>
        <dbReference type="PROSITE" id="PS50850"/>
    </source>
</evidence>
<comment type="caution">
    <text evidence="10">The sequence shown here is derived from an EMBL/GenBank/DDBJ whole genome shotgun (WGS) entry which is preliminary data.</text>
</comment>
<feature type="transmembrane region" description="Helical" evidence="8">
    <location>
        <begin position="137"/>
        <end position="159"/>
    </location>
</feature>
<feature type="transmembrane region" description="Helical" evidence="8">
    <location>
        <begin position="224"/>
        <end position="246"/>
    </location>
</feature>
<feature type="transmembrane region" description="Helical" evidence="8">
    <location>
        <begin position="79"/>
        <end position="102"/>
    </location>
</feature>
<keyword evidence="3" id="KW-0813">Transport</keyword>
<dbReference type="Gene3D" id="1.20.1720.10">
    <property type="entry name" value="Multidrug resistance protein D"/>
    <property type="match status" value="1"/>
</dbReference>
<dbReference type="AlphaFoldDB" id="A0A9Q4KTR4"/>
<dbReference type="PANTHER" id="PTHR42718">
    <property type="entry name" value="MAJOR FACILITATOR SUPERFAMILY MULTIDRUG TRANSPORTER MFSC"/>
    <property type="match status" value="1"/>
</dbReference>
<keyword evidence="5 8" id="KW-0812">Transmembrane</keyword>
<dbReference type="Proteomes" id="UP001143747">
    <property type="component" value="Unassembled WGS sequence"/>
</dbReference>
<feature type="transmembrane region" description="Helical" evidence="8">
    <location>
        <begin position="165"/>
        <end position="187"/>
    </location>
</feature>
<feature type="transmembrane region" description="Helical" evidence="8">
    <location>
        <begin position="47"/>
        <end position="67"/>
    </location>
</feature>
<dbReference type="EMBL" id="JAKELO010000002">
    <property type="protein sequence ID" value="MDE4908093.1"/>
    <property type="molecule type" value="Genomic_DNA"/>
</dbReference>
<dbReference type="CDD" id="cd17321">
    <property type="entry name" value="MFS_MMR_MDR_like"/>
    <property type="match status" value="1"/>
</dbReference>